<accession>A0AA35XDK7</accession>
<feature type="compositionally biased region" description="Low complexity" evidence="1">
    <location>
        <begin position="44"/>
        <end position="55"/>
    </location>
</feature>
<dbReference type="EMBL" id="CASHTH010004099">
    <property type="protein sequence ID" value="CAI8053529.1"/>
    <property type="molecule type" value="Genomic_DNA"/>
</dbReference>
<dbReference type="Proteomes" id="UP001174909">
    <property type="component" value="Unassembled WGS sequence"/>
</dbReference>
<organism evidence="2 3">
    <name type="scientific">Geodia barretti</name>
    <name type="common">Barrett's horny sponge</name>
    <dbReference type="NCBI Taxonomy" id="519541"/>
    <lineage>
        <taxon>Eukaryota</taxon>
        <taxon>Metazoa</taxon>
        <taxon>Porifera</taxon>
        <taxon>Demospongiae</taxon>
        <taxon>Heteroscleromorpha</taxon>
        <taxon>Tetractinellida</taxon>
        <taxon>Astrophorina</taxon>
        <taxon>Geodiidae</taxon>
        <taxon>Geodia</taxon>
    </lineage>
</organism>
<reference evidence="2" key="1">
    <citation type="submission" date="2023-03" db="EMBL/GenBank/DDBJ databases">
        <authorList>
            <person name="Steffen K."/>
            <person name="Cardenas P."/>
        </authorList>
    </citation>
    <scope>NUCLEOTIDE SEQUENCE</scope>
</reference>
<gene>
    <name evidence="2" type="ORF">GBAR_LOCUS29267</name>
</gene>
<evidence type="ECO:0000313" key="2">
    <source>
        <dbReference type="EMBL" id="CAI8053529.1"/>
    </source>
</evidence>
<sequence length="108" mass="11729">MATQDRPAYIYDAVKDAHLMLRVDEKTKTREPTSGPVSGGTGSCSGESCVESSSETTQNELLRLLGTEDKVPNMLVHTIGFGQEADQTLLKLLAKAGKIEGRYVYADH</sequence>
<feature type="region of interest" description="Disordered" evidence="1">
    <location>
        <begin position="24"/>
        <end position="55"/>
    </location>
</feature>
<evidence type="ECO:0000256" key="1">
    <source>
        <dbReference type="SAM" id="MobiDB-lite"/>
    </source>
</evidence>
<name>A0AA35XDK7_GEOBA</name>
<keyword evidence="3" id="KW-1185">Reference proteome</keyword>
<comment type="caution">
    <text evidence="2">The sequence shown here is derived from an EMBL/GenBank/DDBJ whole genome shotgun (WGS) entry which is preliminary data.</text>
</comment>
<proteinExistence type="predicted"/>
<evidence type="ECO:0000313" key="3">
    <source>
        <dbReference type="Proteomes" id="UP001174909"/>
    </source>
</evidence>
<dbReference type="AlphaFoldDB" id="A0AA35XDK7"/>
<protein>
    <submittedName>
        <fullName evidence="2">Uncharacterized protein</fullName>
    </submittedName>
</protein>